<feature type="domain" description="PAC" evidence="5">
    <location>
        <begin position="354"/>
        <end position="406"/>
    </location>
</feature>
<dbReference type="NCBIfam" id="TIGR00254">
    <property type="entry name" value="GGDEF"/>
    <property type="match status" value="1"/>
</dbReference>
<protein>
    <submittedName>
        <fullName evidence="8">EAL domain-containing protein</fullName>
    </submittedName>
</protein>
<evidence type="ECO:0000259" key="5">
    <source>
        <dbReference type="PROSITE" id="PS50113"/>
    </source>
</evidence>
<feature type="domain" description="Response regulatory" evidence="3">
    <location>
        <begin position="6"/>
        <end position="121"/>
    </location>
</feature>
<dbReference type="SMART" id="SM00086">
    <property type="entry name" value="PAC"/>
    <property type="match status" value="1"/>
</dbReference>
<gene>
    <name evidence="8" type="ORF">SG34_018105</name>
</gene>
<dbReference type="EMBL" id="CP059733">
    <property type="protein sequence ID" value="WDE03306.1"/>
    <property type="molecule type" value="Genomic_DNA"/>
</dbReference>
<dbReference type="Pfam" id="PF00990">
    <property type="entry name" value="GGDEF"/>
    <property type="match status" value="1"/>
</dbReference>
<feature type="domain" description="EAL" evidence="6">
    <location>
        <begin position="582"/>
        <end position="831"/>
    </location>
</feature>
<dbReference type="InterPro" id="IPR052155">
    <property type="entry name" value="Biofilm_reg_signaling"/>
</dbReference>
<dbReference type="Pfam" id="PF00072">
    <property type="entry name" value="Response_reg"/>
    <property type="match status" value="2"/>
</dbReference>
<dbReference type="InterPro" id="IPR013767">
    <property type="entry name" value="PAS_fold"/>
</dbReference>
<dbReference type="PROSITE" id="PS50113">
    <property type="entry name" value="PAC"/>
    <property type="match status" value="1"/>
</dbReference>
<dbReference type="CDD" id="cd01949">
    <property type="entry name" value="GGDEF"/>
    <property type="match status" value="1"/>
</dbReference>
<evidence type="ECO:0000259" key="4">
    <source>
        <dbReference type="PROSITE" id="PS50112"/>
    </source>
</evidence>
<dbReference type="InterPro" id="IPR000160">
    <property type="entry name" value="GGDEF_dom"/>
</dbReference>
<comment type="cofactor">
    <cofactor evidence="1">
        <name>Mg(2+)</name>
        <dbReference type="ChEBI" id="CHEBI:18420"/>
    </cofactor>
</comment>
<dbReference type="FunFam" id="3.30.70.270:FF:000001">
    <property type="entry name" value="Diguanylate cyclase domain protein"/>
    <property type="match status" value="1"/>
</dbReference>
<dbReference type="InterPro" id="IPR011006">
    <property type="entry name" value="CheY-like_superfamily"/>
</dbReference>
<dbReference type="GO" id="GO:0000160">
    <property type="term" value="P:phosphorelay signal transduction system"/>
    <property type="evidence" value="ECO:0007669"/>
    <property type="project" value="InterPro"/>
</dbReference>
<dbReference type="InterPro" id="IPR001789">
    <property type="entry name" value="Sig_transdc_resp-reg_receiver"/>
</dbReference>
<dbReference type="GO" id="GO:0003824">
    <property type="term" value="F:catalytic activity"/>
    <property type="evidence" value="ECO:0007669"/>
    <property type="project" value="UniProtKB-ARBA"/>
</dbReference>
<dbReference type="KEGG" id="tvd:SG34_018105"/>
<evidence type="ECO:0000256" key="2">
    <source>
        <dbReference type="PROSITE-ProRule" id="PRU00169"/>
    </source>
</evidence>
<dbReference type="SUPFAM" id="SSF52172">
    <property type="entry name" value="CheY-like"/>
    <property type="match status" value="2"/>
</dbReference>
<dbReference type="Gene3D" id="3.30.450.20">
    <property type="entry name" value="PAS domain"/>
    <property type="match status" value="1"/>
</dbReference>
<reference evidence="8 9" key="2">
    <citation type="journal article" date="2022" name="Mar. Drugs">
        <title>Bioassay-Guided Fractionation Leads to the Detection of Cholic Acid Generated by the Rare Thalassomonas sp.</title>
        <authorList>
            <person name="Pheiffer F."/>
            <person name="Schneider Y.K."/>
            <person name="Hansen E.H."/>
            <person name="Andersen J.H."/>
            <person name="Isaksson J."/>
            <person name="Busche T."/>
            <person name="R C."/>
            <person name="Kalinowski J."/>
            <person name="Zyl L.V."/>
            <person name="Trindade M."/>
        </authorList>
    </citation>
    <scope>NUCLEOTIDE SEQUENCE [LARGE SCALE GENOMIC DNA]</scope>
    <source>
        <strain evidence="8 9">XOM25</strain>
    </source>
</reference>
<sequence length="838" mass="94182">MDNTLIILLILQNESVRERTSGKLESAGHEVILASDSVEAVNFLRSHQADLVLTEVDIGDVDGWRLSRLIRSGILASGKDLPILLVTENHCERIAETTARMFDINKVISYQELDLVVDVVGQVIADQGNFNKPQDILVIEDTEDTANLVQRMLKHKFNIDIAYDGVAGIKAFREKAYDIVLLDIMMPGMSGDEVLDVIIELNPKQVVIAMTAHGTIDLAELMLVKGAADYIQKPFKAEQLRKVCDIAAKREDFIVSNEQFAAKTQELKNEQQKYYSLSKTHYRILDSLSSIVIEVTAKGRILFLNNAWYKCTGFMVSESIGKLFTDFIQDSSFMLKHNIEESFNQLLSGKRQHDQIEVKLIKNDGGYFWCEINLNPYFDENGEIVGISGTIDDISVRKKAEQRLKHVALHDTLTGIHNRYYFDNELKNVASIATRTGIFHSLIYLDLDHFKIINDSQGHHQGDLVLKEIARLLSERTRASDTLCRIGGDEFAILLTNTSVEDAEKVALEICQTIADSSFQFADQVYKVSCSIGISVIDGKAISSEIYLQQADIAMFAAKEQGRNRVHLYTEDDNVTDELKQSFEWAQKLQKALLEDNILLHFQPIIDVKTREIEYFEALVRLQVDGQIILPGEFIPSLEKAEDMTLLDRHVIGKALNLMKTYSSLTKVAINLSAQAFGDDRLLAFIEEKLNQYKIEPSRVIFELTESASLSNLTGTQRMVNHLNELGCGFSIDDFGTGFSTFSYLKQIPAESVKIDGSFVKDMLKDPTDAALVKAIHETAQALNKKTVAEFVENEQTLMKLSELGVHYAQGYHISKPMDIKGLEDSRTQLNPAVVKVC</sequence>
<dbReference type="InterPro" id="IPR001633">
    <property type="entry name" value="EAL_dom"/>
</dbReference>
<dbReference type="SMART" id="SM00448">
    <property type="entry name" value="REC"/>
    <property type="match status" value="2"/>
</dbReference>
<accession>A0AAE9YY06</accession>
<dbReference type="CDD" id="cd00130">
    <property type="entry name" value="PAS"/>
    <property type="match status" value="1"/>
</dbReference>
<dbReference type="SMART" id="SM00267">
    <property type="entry name" value="GGDEF"/>
    <property type="match status" value="1"/>
</dbReference>
<keyword evidence="2" id="KW-0597">Phosphoprotein</keyword>
<feature type="domain" description="PAS" evidence="4">
    <location>
        <begin position="277"/>
        <end position="322"/>
    </location>
</feature>
<dbReference type="Pfam" id="PF00989">
    <property type="entry name" value="PAS"/>
    <property type="match status" value="1"/>
</dbReference>
<evidence type="ECO:0000313" key="8">
    <source>
        <dbReference type="EMBL" id="WDE03306.1"/>
    </source>
</evidence>
<dbReference type="CDD" id="cd00156">
    <property type="entry name" value="REC"/>
    <property type="match status" value="2"/>
</dbReference>
<dbReference type="SMART" id="SM00052">
    <property type="entry name" value="EAL"/>
    <property type="match status" value="1"/>
</dbReference>
<feature type="modified residue" description="4-aspartylphosphate" evidence="2">
    <location>
        <position position="183"/>
    </location>
</feature>
<dbReference type="InterPro" id="IPR029787">
    <property type="entry name" value="Nucleotide_cyclase"/>
</dbReference>
<feature type="domain" description="Response regulatory" evidence="3">
    <location>
        <begin position="135"/>
        <end position="248"/>
    </location>
</feature>
<dbReference type="InterPro" id="IPR035919">
    <property type="entry name" value="EAL_sf"/>
</dbReference>
<evidence type="ECO:0000259" key="6">
    <source>
        <dbReference type="PROSITE" id="PS50883"/>
    </source>
</evidence>
<dbReference type="Gene3D" id="3.40.50.2300">
    <property type="match status" value="2"/>
</dbReference>
<dbReference type="Gene3D" id="3.20.20.450">
    <property type="entry name" value="EAL domain"/>
    <property type="match status" value="1"/>
</dbReference>
<dbReference type="Proteomes" id="UP000032352">
    <property type="component" value="Chromosome"/>
</dbReference>
<dbReference type="AlphaFoldDB" id="A0AAE9YY06"/>
<dbReference type="PROSITE" id="PS50110">
    <property type="entry name" value="RESPONSE_REGULATORY"/>
    <property type="match status" value="2"/>
</dbReference>
<dbReference type="PROSITE" id="PS50883">
    <property type="entry name" value="EAL"/>
    <property type="match status" value="1"/>
</dbReference>
<feature type="domain" description="GGDEF" evidence="7">
    <location>
        <begin position="438"/>
        <end position="571"/>
    </location>
</feature>
<dbReference type="CDD" id="cd01948">
    <property type="entry name" value="EAL"/>
    <property type="match status" value="1"/>
</dbReference>
<dbReference type="Gene3D" id="3.30.70.270">
    <property type="match status" value="1"/>
</dbReference>
<organism evidence="8 9">
    <name type="scientific">Thalassomonas viridans</name>
    <dbReference type="NCBI Taxonomy" id="137584"/>
    <lineage>
        <taxon>Bacteria</taxon>
        <taxon>Pseudomonadati</taxon>
        <taxon>Pseudomonadota</taxon>
        <taxon>Gammaproteobacteria</taxon>
        <taxon>Alteromonadales</taxon>
        <taxon>Colwelliaceae</taxon>
        <taxon>Thalassomonas</taxon>
    </lineage>
</organism>
<dbReference type="PROSITE" id="PS50112">
    <property type="entry name" value="PAS"/>
    <property type="match status" value="1"/>
</dbReference>
<evidence type="ECO:0000313" key="9">
    <source>
        <dbReference type="Proteomes" id="UP000032352"/>
    </source>
</evidence>
<dbReference type="Pfam" id="PF00563">
    <property type="entry name" value="EAL"/>
    <property type="match status" value="1"/>
</dbReference>
<evidence type="ECO:0000259" key="3">
    <source>
        <dbReference type="PROSITE" id="PS50110"/>
    </source>
</evidence>
<dbReference type="InterPro" id="IPR001610">
    <property type="entry name" value="PAC"/>
</dbReference>
<dbReference type="InterPro" id="IPR035965">
    <property type="entry name" value="PAS-like_dom_sf"/>
</dbReference>
<dbReference type="InterPro" id="IPR043128">
    <property type="entry name" value="Rev_trsase/Diguanyl_cyclase"/>
</dbReference>
<dbReference type="SUPFAM" id="SSF141868">
    <property type="entry name" value="EAL domain-like"/>
    <property type="match status" value="1"/>
</dbReference>
<comment type="caution">
    <text evidence="2">Lacks conserved residue(s) required for the propagation of feature annotation.</text>
</comment>
<evidence type="ECO:0000259" key="7">
    <source>
        <dbReference type="PROSITE" id="PS50887"/>
    </source>
</evidence>
<name>A0AAE9YY06_9GAMM</name>
<dbReference type="PANTHER" id="PTHR44757">
    <property type="entry name" value="DIGUANYLATE CYCLASE DGCP"/>
    <property type="match status" value="1"/>
</dbReference>
<proteinExistence type="predicted"/>
<dbReference type="SUPFAM" id="SSF55785">
    <property type="entry name" value="PYP-like sensor domain (PAS domain)"/>
    <property type="match status" value="1"/>
</dbReference>
<keyword evidence="9" id="KW-1185">Reference proteome</keyword>
<dbReference type="InterPro" id="IPR000014">
    <property type="entry name" value="PAS"/>
</dbReference>
<dbReference type="InterPro" id="IPR000700">
    <property type="entry name" value="PAS-assoc_C"/>
</dbReference>
<reference evidence="8 9" key="1">
    <citation type="journal article" date="2015" name="Genome Announc.">
        <title>Draft Genome Sequences of Marine Isolates of Thalassomonas viridans and Thalassomonas actiniarum.</title>
        <authorList>
            <person name="Olonade I."/>
            <person name="van Zyl L.J."/>
            <person name="Trindade M."/>
        </authorList>
    </citation>
    <scope>NUCLEOTIDE SEQUENCE [LARGE SCALE GENOMIC DNA]</scope>
    <source>
        <strain evidence="8 9">XOM25</strain>
    </source>
</reference>
<dbReference type="PANTHER" id="PTHR44757:SF4">
    <property type="entry name" value="DIGUANYLATE CYCLASE DGCE-RELATED"/>
    <property type="match status" value="1"/>
</dbReference>
<dbReference type="SUPFAM" id="SSF55073">
    <property type="entry name" value="Nucleotide cyclase"/>
    <property type="match status" value="1"/>
</dbReference>
<evidence type="ECO:0000256" key="1">
    <source>
        <dbReference type="ARBA" id="ARBA00001946"/>
    </source>
</evidence>
<dbReference type="PROSITE" id="PS50887">
    <property type="entry name" value="GGDEF"/>
    <property type="match status" value="1"/>
</dbReference>
<dbReference type="NCBIfam" id="TIGR00229">
    <property type="entry name" value="sensory_box"/>
    <property type="match status" value="1"/>
</dbReference>